<protein>
    <submittedName>
        <fullName evidence="2">C2H2-type domain-containing protein</fullName>
    </submittedName>
</protein>
<organism evidence="1 2">
    <name type="scientific">Panagrolaimus sp. PS1159</name>
    <dbReference type="NCBI Taxonomy" id="55785"/>
    <lineage>
        <taxon>Eukaryota</taxon>
        <taxon>Metazoa</taxon>
        <taxon>Ecdysozoa</taxon>
        <taxon>Nematoda</taxon>
        <taxon>Chromadorea</taxon>
        <taxon>Rhabditida</taxon>
        <taxon>Tylenchina</taxon>
        <taxon>Panagrolaimomorpha</taxon>
        <taxon>Panagrolaimoidea</taxon>
        <taxon>Panagrolaimidae</taxon>
        <taxon>Panagrolaimus</taxon>
    </lineage>
</organism>
<evidence type="ECO:0000313" key="2">
    <source>
        <dbReference type="WBParaSite" id="PS1159_v2.g21230.t1"/>
    </source>
</evidence>
<reference evidence="2" key="1">
    <citation type="submission" date="2022-11" db="UniProtKB">
        <authorList>
            <consortium name="WormBaseParasite"/>
        </authorList>
    </citation>
    <scope>IDENTIFICATION</scope>
</reference>
<dbReference type="Proteomes" id="UP000887580">
    <property type="component" value="Unplaced"/>
</dbReference>
<accession>A0AC35FVG8</accession>
<evidence type="ECO:0000313" key="1">
    <source>
        <dbReference type="Proteomes" id="UP000887580"/>
    </source>
</evidence>
<proteinExistence type="predicted"/>
<sequence>MTIVSPQISFNYLSAVIVSLTLGALFALLVCGLICICRILHSSSPTFECENNFKMRQEGVRSCPEVYVQSFEHRRPAIIGSRKRKPIDREGMFVSSVIDGKKIVDPLLQEEIDQDLSADFQVQNGMLVVAPPKQKPLNSLPSSSTTAAVPRRVVVVNSGDPNSFLRPRPLPGTADEVESYPCRICNRVFLTDNGLLKHAENEHPIHLRLINEDIQFITSEWKRRELHLAVKKNIGLPTLKSRKNFIIRPKSPGVYEVCNICENLIKLDTPDALNRHKQKHLTEGDTPAILHHLNCSQCSLTFMSHESYIKHIGSHRKRTFVCRYCGSRFPHFSELKRHKAEYHEYKPGYSNHNFNRVNNAPSSIRRSLNFRFPESSNVRASCDKCDLSFHKVELLIRHIITVHQSKTFNAKINVRGMPIYGIIVKDGTINYQCCNLIFEDKAGFCDHRQSEHLPAERN</sequence>
<dbReference type="WBParaSite" id="PS1159_v2.g21230.t1">
    <property type="protein sequence ID" value="PS1159_v2.g21230.t1"/>
    <property type="gene ID" value="PS1159_v2.g21230"/>
</dbReference>
<name>A0AC35FVG8_9BILA</name>